<dbReference type="PANTHER" id="PTHR46112">
    <property type="entry name" value="AMINOPEPTIDASE"/>
    <property type="match status" value="1"/>
</dbReference>
<evidence type="ECO:0000313" key="5">
    <source>
        <dbReference type="EMBL" id="MBB5324495.1"/>
    </source>
</evidence>
<dbReference type="PANTHER" id="PTHR46112:SF10">
    <property type="entry name" value="DIPEPTIDASE YKVY-RELATED"/>
    <property type="match status" value="1"/>
</dbReference>
<name>A0A7W8MWB6_9BACL</name>
<evidence type="ECO:0000256" key="3">
    <source>
        <dbReference type="ARBA" id="ARBA00023211"/>
    </source>
</evidence>
<comment type="similarity">
    <text evidence="2">Belongs to the peptidase M24B family.</text>
</comment>
<dbReference type="Proteomes" id="UP000520011">
    <property type="component" value="Unassembled WGS sequence"/>
</dbReference>
<dbReference type="InterPro" id="IPR036005">
    <property type="entry name" value="Creatinase/aminopeptidase-like"/>
</dbReference>
<comment type="cofactor">
    <cofactor evidence="1">
        <name>Mn(2+)</name>
        <dbReference type="ChEBI" id="CHEBI:29035"/>
    </cofactor>
</comment>
<evidence type="ECO:0000256" key="2">
    <source>
        <dbReference type="ARBA" id="ARBA00008766"/>
    </source>
</evidence>
<reference evidence="5 6" key="1">
    <citation type="submission" date="2020-08" db="EMBL/GenBank/DDBJ databases">
        <title>Genomic Encyclopedia of Type Strains, Phase IV (KMG-IV): sequencing the most valuable type-strain genomes for metagenomic binning, comparative biology and taxonomic classification.</title>
        <authorList>
            <person name="Goeker M."/>
        </authorList>
    </citation>
    <scope>NUCLEOTIDE SEQUENCE [LARGE SCALE GENOMIC DNA]</scope>
    <source>
        <strain evidence="5 6">DSM 16325</strain>
    </source>
</reference>
<dbReference type="EMBL" id="JACHEP010000006">
    <property type="protein sequence ID" value="MBB5324495.1"/>
    <property type="molecule type" value="Genomic_DNA"/>
</dbReference>
<dbReference type="AlphaFoldDB" id="A0A7W8MWB6"/>
<gene>
    <name evidence="5" type="ORF">HNQ34_001592</name>
</gene>
<proteinExistence type="inferred from homology"/>
<evidence type="ECO:0000313" key="6">
    <source>
        <dbReference type="Proteomes" id="UP000520011"/>
    </source>
</evidence>
<accession>A0A7W8MWB6</accession>
<keyword evidence="5" id="KW-0645">Protease</keyword>
<dbReference type="Pfam" id="PF00557">
    <property type="entry name" value="Peptidase_M24"/>
    <property type="match status" value="1"/>
</dbReference>
<dbReference type="GO" id="GO:0004177">
    <property type="term" value="F:aminopeptidase activity"/>
    <property type="evidence" value="ECO:0007669"/>
    <property type="project" value="UniProtKB-KW"/>
</dbReference>
<keyword evidence="5" id="KW-0378">Hydrolase</keyword>
<sequence length="55" mass="6016">MNAANTMTLERGMVFTIEPGIYVPSVGGVRIEDDVLITDNGVEILTSYPKELMTL</sequence>
<keyword evidence="3" id="KW-0464">Manganese</keyword>
<organism evidence="5 6">
    <name type="scientific">Anoxybacteroides tepidamans</name>
    <dbReference type="NCBI Taxonomy" id="265948"/>
    <lineage>
        <taxon>Bacteria</taxon>
        <taxon>Bacillati</taxon>
        <taxon>Bacillota</taxon>
        <taxon>Bacilli</taxon>
        <taxon>Bacillales</taxon>
        <taxon>Anoxybacillaceae</taxon>
        <taxon>Anoxybacteroides</taxon>
    </lineage>
</organism>
<dbReference type="InterPro" id="IPR000994">
    <property type="entry name" value="Pept_M24"/>
</dbReference>
<dbReference type="Gene3D" id="3.90.230.10">
    <property type="entry name" value="Creatinase/methionine aminopeptidase superfamily"/>
    <property type="match status" value="1"/>
</dbReference>
<feature type="domain" description="Peptidase M24" evidence="4">
    <location>
        <begin position="4"/>
        <end position="39"/>
    </location>
</feature>
<evidence type="ECO:0000256" key="1">
    <source>
        <dbReference type="ARBA" id="ARBA00001936"/>
    </source>
</evidence>
<dbReference type="SUPFAM" id="SSF55920">
    <property type="entry name" value="Creatinase/aminopeptidase"/>
    <property type="match status" value="1"/>
</dbReference>
<comment type="caution">
    <text evidence="5">The sequence shown here is derived from an EMBL/GenBank/DDBJ whole genome shotgun (WGS) entry which is preliminary data.</text>
</comment>
<dbReference type="InterPro" id="IPR050659">
    <property type="entry name" value="Peptidase_M24B"/>
</dbReference>
<protein>
    <submittedName>
        <fullName evidence="5">Xaa-Pro aminopeptidase</fullName>
    </submittedName>
</protein>
<keyword evidence="5" id="KW-0031">Aminopeptidase</keyword>
<evidence type="ECO:0000259" key="4">
    <source>
        <dbReference type="Pfam" id="PF00557"/>
    </source>
</evidence>
<keyword evidence="6" id="KW-1185">Reference proteome</keyword>